<accession>A0A0K2TZC5</accession>
<reference evidence="1" key="1">
    <citation type="submission" date="2014-05" db="EMBL/GenBank/DDBJ databases">
        <authorList>
            <person name="Chronopoulou M."/>
        </authorList>
    </citation>
    <scope>NUCLEOTIDE SEQUENCE</scope>
    <source>
        <tissue evidence="1">Whole organism</tissue>
    </source>
</reference>
<proteinExistence type="predicted"/>
<dbReference type="EMBL" id="HACA01013375">
    <property type="protein sequence ID" value="CDW30736.1"/>
    <property type="molecule type" value="Transcribed_RNA"/>
</dbReference>
<sequence length="56" mass="6826">MEHNIYFLPVQRYISFHLHNRSCFYRISNTFPLLNQLRHIPCLDHCKLLLRSNQLA</sequence>
<evidence type="ECO:0000313" key="1">
    <source>
        <dbReference type="EMBL" id="CDW30736.1"/>
    </source>
</evidence>
<name>A0A0K2TZC5_LEPSM</name>
<organism evidence="1">
    <name type="scientific">Lepeophtheirus salmonis</name>
    <name type="common">Salmon louse</name>
    <name type="synonym">Caligus salmonis</name>
    <dbReference type="NCBI Taxonomy" id="72036"/>
    <lineage>
        <taxon>Eukaryota</taxon>
        <taxon>Metazoa</taxon>
        <taxon>Ecdysozoa</taxon>
        <taxon>Arthropoda</taxon>
        <taxon>Crustacea</taxon>
        <taxon>Multicrustacea</taxon>
        <taxon>Hexanauplia</taxon>
        <taxon>Copepoda</taxon>
        <taxon>Siphonostomatoida</taxon>
        <taxon>Caligidae</taxon>
        <taxon>Lepeophtheirus</taxon>
    </lineage>
</organism>
<protein>
    <submittedName>
        <fullName evidence="1">Uncharacterized protein</fullName>
    </submittedName>
</protein>
<dbReference type="AlphaFoldDB" id="A0A0K2TZC5"/>